<dbReference type="OrthoDB" id="5840532at2759"/>
<dbReference type="EMBL" id="MU007015">
    <property type="protein sequence ID" value="KAF2434835.1"/>
    <property type="molecule type" value="Genomic_DNA"/>
</dbReference>
<evidence type="ECO:0000313" key="4">
    <source>
        <dbReference type="EMBL" id="KAF2434835.1"/>
    </source>
</evidence>
<evidence type="ECO:0000256" key="1">
    <source>
        <dbReference type="ARBA" id="ARBA00006484"/>
    </source>
</evidence>
<evidence type="ECO:0000313" key="5">
    <source>
        <dbReference type="Proteomes" id="UP000800235"/>
    </source>
</evidence>
<dbReference type="Proteomes" id="UP000800235">
    <property type="component" value="Unassembled WGS sequence"/>
</dbReference>
<dbReference type="AlphaFoldDB" id="A0A9P4P056"/>
<dbReference type="PANTHER" id="PTHR24321">
    <property type="entry name" value="DEHYDROGENASES, SHORT CHAIN"/>
    <property type="match status" value="1"/>
</dbReference>
<name>A0A9P4P056_9PEZI</name>
<organism evidence="4 5">
    <name type="scientific">Tothia fuscella</name>
    <dbReference type="NCBI Taxonomy" id="1048955"/>
    <lineage>
        <taxon>Eukaryota</taxon>
        <taxon>Fungi</taxon>
        <taxon>Dikarya</taxon>
        <taxon>Ascomycota</taxon>
        <taxon>Pezizomycotina</taxon>
        <taxon>Dothideomycetes</taxon>
        <taxon>Pleosporomycetidae</taxon>
        <taxon>Venturiales</taxon>
        <taxon>Cylindrosympodiaceae</taxon>
        <taxon>Tothia</taxon>
    </lineage>
</organism>
<keyword evidence="2" id="KW-0521">NADP</keyword>
<comment type="similarity">
    <text evidence="1">Belongs to the short-chain dehydrogenases/reductases (SDR) family.</text>
</comment>
<gene>
    <name evidence="4" type="ORF">EJ08DRAFT_431686</name>
</gene>
<dbReference type="InterPro" id="IPR036291">
    <property type="entry name" value="NAD(P)-bd_dom_sf"/>
</dbReference>
<dbReference type="SUPFAM" id="SSF51735">
    <property type="entry name" value="NAD(P)-binding Rossmann-fold domains"/>
    <property type="match status" value="1"/>
</dbReference>
<evidence type="ECO:0000256" key="2">
    <source>
        <dbReference type="ARBA" id="ARBA00022857"/>
    </source>
</evidence>
<protein>
    <submittedName>
        <fullName evidence="4">Oxidoreductase</fullName>
    </submittedName>
</protein>
<keyword evidence="3" id="KW-0560">Oxidoreductase</keyword>
<dbReference type="InterPro" id="IPR002347">
    <property type="entry name" value="SDR_fam"/>
</dbReference>
<dbReference type="PANTHER" id="PTHR24321:SF12">
    <property type="entry name" value="SHORT-CHAIN DEHYDROGENASE_REDUCTASE FAMILY, PUTATIVE (AFU_ORTHOLOGUE AFUA_5G14340)-RELATED"/>
    <property type="match status" value="1"/>
</dbReference>
<dbReference type="GO" id="GO:0016491">
    <property type="term" value="F:oxidoreductase activity"/>
    <property type="evidence" value="ECO:0007669"/>
    <property type="project" value="UniProtKB-KW"/>
</dbReference>
<accession>A0A9P4P056</accession>
<keyword evidence="5" id="KW-1185">Reference proteome</keyword>
<dbReference type="Gene3D" id="3.40.50.720">
    <property type="entry name" value="NAD(P)-binding Rossmann-like Domain"/>
    <property type="match status" value="1"/>
</dbReference>
<proteinExistence type="inferred from homology"/>
<evidence type="ECO:0000256" key="3">
    <source>
        <dbReference type="ARBA" id="ARBA00023002"/>
    </source>
</evidence>
<dbReference type="CDD" id="cd05233">
    <property type="entry name" value="SDR_c"/>
    <property type="match status" value="1"/>
</dbReference>
<dbReference type="PRINTS" id="PR00081">
    <property type="entry name" value="GDHRDH"/>
</dbReference>
<sequence length="268" mass="28313">MAKVAASILNKGTAYITGAGSGIGQYAAYSFAKYGAKNLALTDVNPKSLETTIAQLKKDYPEVQTLAITMDTSKEADVDRSIAETVAKFGRLDYAVNNAGIGGAPKGTVDLSIDDFNRTCSINLSGVWMCQRAQLRVMLKQDELSIREGRGAIVNVASMLGTVATSPSTPAAAYGATKFAVMGITKTDAVMYAPQKIRINAMCPGYVETPLLRSATSAGAMDHELTKVPMGRLAKMEEIGDAIVFLCSPMSSFMTGHGLLVDGGYTVQ</sequence>
<dbReference type="Pfam" id="PF13561">
    <property type="entry name" value="adh_short_C2"/>
    <property type="match status" value="1"/>
</dbReference>
<dbReference type="PRINTS" id="PR00080">
    <property type="entry name" value="SDRFAMILY"/>
</dbReference>
<dbReference type="FunFam" id="3.40.50.720:FF:000084">
    <property type="entry name" value="Short-chain dehydrogenase reductase"/>
    <property type="match status" value="1"/>
</dbReference>
<reference evidence="4" key="1">
    <citation type="journal article" date="2020" name="Stud. Mycol.">
        <title>101 Dothideomycetes genomes: a test case for predicting lifestyles and emergence of pathogens.</title>
        <authorList>
            <person name="Haridas S."/>
            <person name="Albert R."/>
            <person name="Binder M."/>
            <person name="Bloem J."/>
            <person name="Labutti K."/>
            <person name="Salamov A."/>
            <person name="Andreopoulos B."/>
            <person name="Baker S."/>
            <person name="Barry K."/>
            <person name="Bills G."/>
            <person name="Bluhm B."/>
            <person name="Cannon C."/>
            <person name="Castanera R."/>
            <person name="Culley D."/>
            <person name="Daum C."/>
            <person name="Ezra D."/>
            <person name="Gonzalez J."/>
            <person name="Henrissat B."/>
            <person name="Kuo A."/>
            <person name="Liang C."/>
            <person name="Lipzen A."/>
            <person name="Lutzoni F."/>
            <person name="Magnuson J."/>
            <person name="Mondo S."/>
            <person name="Nolan M."/>
            <person name="Ohm R."/>
            <person name="Pangilinan J."/>
            <person name="Park H.-J."/>
            <person name="Ramirez L."/>
            <person name="Alfaro M."/>
            <person name="Sun H."/>
            <person name="Tritt A."/>
            <person name="Yoshinaga Y."/>
            <person name="Zwiers L.-H."/>
            <person name="Turgeon B."/>
            <person name="Goodwin S."/>
            <person name="Spatafora J."/>
            <person name="Crous P."/>
            <person name="Grigoriev I."/>
        </authorList>
    </citation>
    <scope>NUCLEOTIDE SEQUENCE</scope>
    <source>
        <strain evidence="4">CBS 130266</strain>
    </source>
</reference>
<comment type="caution">
    <text evidence="4">The sequence shown here is derived from an EMBL/GenBank/DDBJ whole genome shotgun (WGS) entry which is preliminary data.</text>
</comment>